<dbReference type="EMBL" id="JBEAFC010000007">
    <property type="protein sequence ID" value="KAL1550711.1"/>
    <property type="molecule type" value="Genomic_DNA"/>
</dbReference>
<accession>A0ABD1H2R0</accession>
<dbReference type="Proteomes" id="UP001567538">
    <property type="component" value="Unassembled WGS sequence"/>
</dbReference>
<feature type="region of interest" description="Disordered" evidence="1">
    <location>
        <begin position="22"/>
        <end position="45"/>
    </location>
</feature>
<comment type="caution">
    <text evidence="2">The sequence shown here is derived from an EMBL/GenBank/DDBJ whole genome shotgun (WGS) entry which is preliminary data.</text>
</comment>
<feature type="region of interest" description="Disordered" evidence="1">
    <location>
        <begin position="200"/>
        <end position="224"/>
    </location>
</feature>
<dbReference type="PANTHER" id="PTHR33929">
    <property type="entry name" value="MEMBRANE-ASSOCIATED KINASE REGULATOR 2-RELATED"/>
    <property type="match status" value="1"/>
</dbReference>
<keyword evidence="2" id="KW-0418">Kinase</keyword>
<dbReference type="PANTHER" id="PTHR33929:SF10">
    <property type="entry name" value="MEMBRANE-ASSOCIATED KINASE REGULATOR 2-RELATED"/>
    <property type="match status" value="1"/>
</dbReference>
<organism evidence="2 3">
    <name type="scientific">Salvia divinorum</name>
    <name type="common">Maria pastora</name>
    <name type="synonym">Diviner's sage</name>
    <dbReference type="NCBI Taxonomy" id="28513"/>
    <lineage>
        <taxon>Eukaryota</taxon>
        <taxon>Viridiplantae</taxon>
        <taxon>Streptophyta</taxon>
        <taxon>Embryophyta</taxon>
        <taxon>Tracheophyta</taxon>
        <taxon>Spermatophyta</taxon>
        <taxon>Magnoliopsida</taxon>
        <taxon>eudicotyledons</taxon>
        <taxon>Gunneridae</taxon>
        <taxon>Pentapetalae</taxon>
        <taxon>asterids</taxon>
        <taxon>lamiids</taxon>
        <taxon>Lamiales</taxon>
        <taxon>Lamiaceae</taxon>
        <taxon>Nepetoideae</taxon>
        <taxon>Mentheae</taxon>
        <taxon>Salviinae</taxon>
        <taxon>Salvia</taxon>
        <taxon>Salvia subgen. Calosphace</taxon>
    </lineage>
</organism>
<dbReference type="InterPro" id="IPR039619">
    <property type="entry name" value="MAKR2/5"/>
</dbReference>
<reference evidence="2 3" key="1">
    <citation type="submission" date="2024-06" db="EMBL/GenBank/DDBJ databases">
        <title>A chromosome level genome sequence of Diviner's sage (Salvia divinorum).</title>
        <authorList>
            <person name="Ford S.A."/>
            <person name="Ro D.-K."/>
            <person name="Ness R.W."/>
            <person name="Phillips M.A."/>
        </authorList>
    </citation>
    <scope>NUCLEOTIDE SEQUENCE [LARGE SCALE GENOMIC DNA]</scope>
    <source>
        <strain evidence="2">SAF-2024a</strain>
        <tissue evidence="2">Leaf</tissue>
    </source>
</reference>
<feature type="region of interest" description="Disordered" evidence="1">
    <location>
        <begin position="300"/>
        <end position="327"/>
    </location>
</feature>
<evidence type="ECO:0000313" key="3">
    <source>
        <dbReference type="Proteomes" id="UP001567538"/>
    </source>
</evidence>
<gene>
    <name evidence="2" type="ORF">AAHA92_18641</name>
</gene>
<keyword evidence="2" id="KW-0808">Transferase</keyword>
<dbReference type="AlphaFoldDB" id="A0ABD1H2R0"/>
<dbReference type="GO" id="GO:0016301">
    <property type="term" value="F:kinase activity"/>
    <property type="evidence" value="ECO:0007669"/>
    <property type="project" value="UniProtKB-KW"/>
</dbReference>
<evidence type="ECO:0000313" key="2">
    <source>
        <dbReference type="EMBL" id="KAL1550711.1"/>
    </source>
</evidence>
<feature type="compositionally biased region" description="Polar residues" evidence="1">
    <location>
        <begin position="204"/>
        <end position="221"/>
    </location>
</feature>
<feature type="region of interest" description="Disordered" evidence="1">
    <location>
        <begin position="108"/>
        <end position="133"/>
    </location>
</feature>
<sequence length="327" mass="36450">MSSPSPLPTLSNSPMEAFCVLEFQTKSPESAPPPPPFSVDEQADEEDSFFDLVLKSPDIRSTESPGDVFGRGNGYVNSRPLCKVTLVRSTPKFRVFMLGFRKSVKCERSESGGETKRSPLIHSPRSPKVEERNRLSVTCRDEKTLGTFRVAGANSLRSHLLKETSDYENSPEKSSRGLIPKYLKLIRPLYLMVWRRQHAKTKPTESSTPSASPMTVPTNISPKRFSDGGRIGSFKIAARRLGKSRSVSTTVGMSPQPARRRDDSLLERLDGIQNAVLYCKRSYSSSSSKELSNLFQSSVDPLHHGRSSCEEPTAFETEIKQKKRSTM</sequence>
<keyword evidence="3" id="KW-1185">Reference proteome</keyword>
<proteinExistence type="predicted"/>
<feature type="compositionally biased region" description="Basic and acidic residues" evidence="1">
    <location>
        <begin position="108"/>
        <end position="117"/>
    </location>
</feature>
<protein>
    <submittedName>
        <fullName evidence="2">Membrane-associated kinase regulator 2</fullName>
    </submittedName>
</protein>
<name>A0ABD1H2R0_SALDI</name>
<evidence type="ECO:0000256" key="1">
    <source>
        <dbReference type="SAM" id="MobiDB-lite"/>
    </source>
</evidence>